<dbReference type="PANTHER" id="PTHR47418">
    <property type="entry name" value="ALPHA/BETA-HYDROLASES SUPERFAMILY PROTEIN"/>
    <property type="match status" value="1"/>
</dbReference>
<dbReference type="EMBL" id="LGRX02034221">
    <property type="protein sequence ID" value="KAK3238411.1"/>
    <property type="molecule type" value="Genomic_DNA"/>
</dbReference>
<dbReference type="AlphaFoldDB" id="A0AAE0BKV6"/>
<dbReference type="Pfam" id="PF01764">
    <property type="entry name" value="Lipase_3"/>
    <property type="match status" value="1"/>
</dbReference>
<gene>
    <name evidence="2" type="ORF">CYMTET_51576</name>
</gene>
<dbReference type="GO" id="GO:0006629">
    <property type="term" value="P:lipid metabolic process"/>
    <property type="evidence" value="ECO:0007669"/>
    <property type="project" value="InterPro"/>
</dbReference>
<protein>
    <recommendedName>
        <fullName evidence="1">Fungal lipase-type domain-containing protein</fullName>
    </recommendedName>
</protein>
<evidence type="ECO:0000313" key="2">
    <source>
        <dbReference type="EMBL" id="KAK3238411.1"/>
    </source>
</evidence>
<dbReference type="SUPFAM" id="SSF53474">
    <property type="entry name" value="alpha/beta-Hydrolases"/>
    <property type="match status" value="1"/>
</dbReference>
<dbReference type="Proteomes" id="UP001190700">
    <property type="component" value="Unassembled WGS sequence"/>
</dbReference>
<evidence type="ECO:0000313" key="3">
    <source>
        <dbReference type="Proteomes" id="UP001190700"/>
    </source>
</evidence>
<dbReference type="InterPro" id="IPR029058">
    <property type="entry name" value="AB_hydrolase_fold"/>
</dbReference>
<name>A0AAE0BKV6_9CHLO</name>
<sequence length="451" mass="49553">MLTAYGMVTTARTASRRSSIANLGAILATTGVIPEEDEADFQLIAEKLQQVFDSMAILSVQDLTLGLYLLAARHQRLGDNDNIDGVRVQDPNLVKSLKQDCLYADAAYLETVEQICEKSGLTMEDVRVFHQVSKPFQPSHYLAVDSKNECVLLVVRGTFSAFDIVTDLTAVSEPFVSGYAHSGMLQAARWLKDAVSSKLQETMKQHPGFSLKVIGHSLGAGTAALLTFLLRSSPEFLVVVPPKKVSCVAFATPPVFSRELAEACQGFITTVVLQDDVVPRCSLANLRDLQLEALYTDIGEDLPEDHQAKTLLLSITKAREYASATSKEFEAFQGQLDKKVEGYKPFTPIGEGLKKMYLEKRAQSGRRKLEASQQADPVVITAERLKNMPEENTPLFAPGCLLQLVRSEGGTTFIQGGRGYHFTRIILSPTMVTDHLTDNYLGCLEDVLSKI</sequence>
<feature type="domain" description="Fungal lipase-type" evidence="1">
    <location>
        <begin position="153"/>
        <end position="283"/>
    </location>
</feature>
<proteinExistence type="predicted"/>
<reference evidence="2 3" key="1">
    <citation type="journal article" date="2015" name="Genome Biol. Evol.">
        <title>Comparative Genomics of a Bacterivorous Green Alga Reveals Evolutionary Causalities and Consequences of Phago-Mixotrophic Mode of Nutrition.</title>
        <authorList>
            <person name="Burns J.A."/>
            <person name="Paasch A."/>
            <person name="Narechania A."/>
            <person name="Kim E."/>
        </authorList>
    </citation>
    <scope>NUCLEOTIDE SEQUENCE [LARGE SCALE GENOMIC DNA]</scope>
    <source>
        <strain evidence="2 3">PLY_AMNH</strain>
    </source>
</reference>
<keyword evidence="3" id="KW-1185">Reference proteome</keyword>
<dbReference type="CDD" id="cd00519">
    <property type="entry name" value="Lipase_3"/>
    <property type="match status" value="1"/>
</dbReference>
<dbReference type="Gene3D" id="3.40.50.1820">
    <property type="entry name" value="alpha/beta hydrolase"/>
    <property type="match status" value="1"/>
</dbReference>
<organism evidence="2 3">
    <name type="scientific">Cymbomonas tetramitiformis</name>
    <dbReference type="NCBI Taxonomy" id="36881"/>
    <lineage>
        <taxon>Eukaryota</taxon>
        <taxon>Viridiplantae</taxon>
        <taxon>Chlorophyta</taxon>
        <taxon>Pyramimonadophyceae</taxon>
        <taxon>Pyramimonadales</taxon>
        <taxon>Pyramimonadaceae</taxon>
        <taxon>Cymbomonas</taxon>
    </lineage>
</organism>
<evidence type="ECO:0000259" key="1">
    <source>
        <dbReference type="Pfam" id="PF01764"/>
    </source>
</evidence>
<comment type="caution">
    <text evidence="2">The sequence shown here is derived from an EMBL/GenBank/DDBJ whole genome shotgun (WGS) entry which is preliminary data.</text>
</comment>
<dbReference type="InterPro" id="IPR002921">
    <property type="entry name" value="Fungal_lipase-type"/>
</dbReference>
<accession>A0AAE0BKV6</accession>